<accession>A0AB33IT15</accession>
<sequence length="314" mass="35280">MKAHLKIVLILVGALLAACQGRNGLLPKSGGRPYEVLLTGDQDSIVYCMLTADVEALPQPEPSFDVSTLSTTTLNAITQNARNIVRVSIDSAQYSRVGLKIERNVYASPQLIIHVSAPSASTLKEKQSLLGLKVRNMLLRHEIQHTVAQLKVKRYTKAEKLLRSRLGITMWIPADMTASKWGKDFVWLSTTTTTGMQGLCVYTLPQNTTEKTITPEMFTHIRDSVMRENIKGETDSMYMQTVAESLVFRQFIRGLWDMKGDDMGGPFVCRIKTDNIRHRLVVAEAFVYAPETKKRNLIRQSEAILFTFKTKAED</sequence>
<proteinExistence type="predicted"/>
<dbReference type="AlphaFoldDB" id="A0AB33IT15"/>
<dbReference type="PROSITE" id="PS51257">
    <property type="entry name" value="PROKAR_LIPOPROTEIN"/>
    <property type="match status" value="1"/>
</dbReference>
<organism evidence="1">
    <name type="scientific">Prevotella sp. GTC17253</name>
    <dbReference type="NCBI Taxonomy" id="3236793"/>
    <lineage>
        <taxon>Bacteria</taxon>
        <taxon>Pseudomonadati</taxon>
        <taxon>Bacteroidota</taxon>
        <taxon>Bacteroidia</taxon>
        <taxon>Bacteroidales</taxon>
        <taxon>Prevotellaceae</taxon>
        <taxon>Prevotella</taxon>
    </lineage>
</organism>
<dbReference type="InterPro" id="IPR032286">
    <property type="entry name" value="DUF4837"/>
</dbReference>
<dbReference type="EMBL" id="AP035785">
    <property type="protein sequence ID" value="BFO71106.1"/>
    <property type="molecule type" value="Genomic_DNA"/>
</dbReference>
<name>A0AB33IT15_9BACT</name>
<gene>
    <name evidence="1" type="ORF">GTC17253_10720</name>
</gene>
<dbReference type="Pfam" id="PF16125">
    <property type="entry name" value="DUF4837"/>
    <property type="match status" value="1"/>
</dbReference>
<protein>
    <submittedName>
        <fullName evidence="1">DUF4837 family protein</fullName>
    </submittedName>
</protein>
<reference evidence="1" key="1">
    <citation type="submission" date="2024-07" db="EMBL/GenBank/DDBJ databases">
        <title>Complete genome sequence of Prevotella sp. YM-2024 GTC17253.</title>
        <authorList>
            <person name="Hayashi M."/>
            <person name="Muto Y."/>
            <person name="Tanaka K."/>
            <person name="Niwa H."/>
        </authorList>
    </citation>
    <scope>NUCLEOTIDE SEQUENCE</scope>
    <source>
        <strain evidence="1">GTC17253</strain>
    </source>
</reference>
<evidence type="ECO:0000313" key="1">
    <source>
        <dbReference type="EMBL" id="BFO71106.1"/>
    </source>
</evidence>